<name>A0A8J1TV60_OWEFU</name>
<feature type="region of interest" description="Disordered" evidence="14">
    <location>
        <begin position="1"/>
        <end position="34"/>
    </location>
</feature>
<evidence type="ECO:0000256" key="3">
    <source>
        <dbReference type="ARBA" id="ARBA00022692"/>
    </source>
</evidence>
<dbReference type="PANTHER" id="PTHR11920">
    <property type="entry name" value="GUANYLYL CYCLASE"/>
    <property type="match status" value="1"/>
</dbReference>
<keyword evidence="9" id="KW-0675">Receptor</keyword>
<keyword evidence="4" id="KW-0732">Signal</keyword>
<evidence type="ECO:0000259" key="16">
    <source>
        <dbReference type="PROSITE" id="PS50125"/>
    </source>
</evidence>
<evidence type="ECO:0000256" key="12">
    <source>
        <dbReference type="ARBA" id="ARBA00023293"/>
    </source>
</evidence>
<dbReference type="Pfam" id="PF08376">
    <property type="entry name" value="NIT"/>
    <property type="match status" value="1"/>
</dbReference>
<evidence type="ECO:0000256" key="13">
    <source>
        <dbReference type="RuleBase" id="RU000405"/>
    </source>
</evidence>
<dbReference type="SMART" id="SM00044">
    <property type="entry name" value="CYCc"/>
    <property type="match status" value="1"/>
</dbReference>
<feature type="domain" description="Guanylate cyclase" evidence="16">
    <location>
        <begin position="540"/>
        <end position="670"/>
    </location>
</feature>
<evidence type="ECO:0000256" key="7">
    <source>
        <dbReference type="ARBA" id="ARBA00023134"/>
    </source>
</evidence>
<evidence type="ECO:0000313" key="17">
    <source>
        <dbReference type="EMBL" id="CAH1779735.1"/>
    </source>
</evidence>
<evidence type="ECO:0000313" key="18">
    <source>
        <dbReference type="Proteomes" id="UP000749559"/>
    </source>
</evidence>
<feature type="compositionally biased region" description="Basic and acidic residues" evidence="14">
    <location>
        <begin position="782"/>
        <end position="791"/>
    </location>
</feature>
<evidence type="ECO:0000256" key="15">
    <source>
        <dbReference type="SAM" id="Phobius"/>
    </source>
</evidence>
<dbReference type="CDD" id="cd07302">
    <property type="entry name" value="CHD"/>
    <property type="match status" value="1"/>
</dbReference>
<dbReference type="GO" id="GO:0004016">
    <property type="term" value="F:adenylate cyclase activity"/>
    <property type="evidence" value="ECO:0007669"/>
    <property type="project" value="TreeGrafter"/>
</dbReference>
<evidence type="ECO:0000256" key="1">
    <source>
        <dbReference type="ARBA" id="ARBA00004479"/>
    </source>
</evidence>
<evidence type="ECO:0000256" key="5">
    <source>
        <dbReference type="ARBA" id="ARBA00022741"/>
    </source>
</evidence>
<feature type="transmembrane region" description="Helical" evidence="15">
    <location>
        <begin position="460"/>
        <end position="481"/>
    </location>
</feature>
<comment type="similarity">
    <text evidence="13">Belongs to the adenylyl cyclase class-4/guanylyl cyclase family.</text>
</comment>
<dbReference type="EC" id="4.6.1.2" evidence="2"/>
<evidence type="ECO:0000256" key="10">
    <source>
        <dbReference type="ARBA" id="ARBA00023180"/>
    </source>
</evidence>
<feature type="compositionally biased region" description="Polar residues" evidence="14">
    <location>
        <begin position="71"/>
        <end position="99"/>
    </location>
</feature>
<evidence type="ECO:0000256" key="8">
    <source>
        <dbReference type="ARBA" id="ARBA00023136"/>
    </source>
</evidence>
<dbReference type="GO" id="GO:0035556">
    <property type="term" value="P:intracellular signal transduction"/>
    <property type="evidence" value="ECO:0007669"/>
    <property type="project" value="InterPro"/>
</dbReference>
<dbReference type="Pfam" id="PF07701">
    <property type="entry name" value="HNOBA"/>
    <property type="match status" value="1"/>
</dbReference>
<dbReference type="Pfam" id="PF00211">
    <property type="entry name" value="Guanylate_cyc"/>
    <property type="match status" value="1"/>
</dbReference>
<protein>
    <recommendedName>
        <fullName evidence="2">guanylate cyclase</fullName>
        <ecNumber evidence="2">4.6.1.2</ecNumber>
    </recommendedName>
</protein>
<dbReference type="InterPro" id="IPR001054">
    <property type="entry name" value="A/G_cyclase"/>
</dbReference>
<organism evidence="17 18">
    <name type="scientific">Owenia fusiformis</name>
    <name type="common">Polychaete worm</name>
    <dbReference type="NCBI Taxonomy" id="6347"/>
    <lineage>
        <taxon>Eukaryota</taxon>
        <taxon>Metazoa</taxon>
        <taxon>Spiralia</taxon>
        <taxon>Lophotrochozoa</taxon>
        <taxon>Annelida</taxon>
        <taxon>Polychaeta</taxon>
        <taxon>Sedentaria</taxon>
        <taxon>Canalipalpata</taxon>
        <taxon>Sabellida</taxon>
        <taxon>Oweniida</taxon>
        <taxon>Oweniidae</taxon>
        <taxon>Owenia</taxon>
    </lineage>
</organism>
<dbReference type="InterPro" id="IPR050401">
    <property type="entry name" value="Cyclic_nucleotide_synthase"/>
</dbReference>
<comment type="caution">
    <text evidence="17">The sequence shown here is derived from an EMBL/GenBank/DDBJ whole genome shotgun (WGS) entry which is preliminary data.</text>
</comment>
<keyword evidence="10" id="KW-0325">Glycoprotein</keyword>
<dbReference type="EMBL" id="CAIIXF020000003">
    <property type="protein sequence ID" value="CAH1779735.1"/>
    <property type="molecule type" value="Genomic_DNA"/>
</dbReference>
<dbReference type="InterPro" id="IPR018297">
    <property type="entry name" value="A/G_cyclase_CS"/>
</dbReference>
<comment type="subcellular location">
    <subcellularLocation>
        <location evidence="1">Membrane</location>
        <topology evidence="1">Single-pass type I membrane protein</topology>
    </subcellularLocation>
</comment>
<evidence type="ECO:0000256" key="2">
    <source>
        <dbReference type="ARBA" id="ARBA00012202"/>
    </source>
</evidence>
<gene>
    <name evidence="17" type="ORF">OFUS_LOCUS6512</name>
</gene>
<evidence type="ECO:0000256" key="14">
    <source>
        <dbReference type="SAM" id="MobiDB-lite"/>
    </source>
</evidence>
<keyword evidence="18" id="KW-1185">Reference proteome</keyword>
<dbReference type="SUPFAM" id="SSF55073">
    <property type="entry name" value="Nucleotide cyclase"/>
    <property type="match status" value="1"/>
</dbReference>
<dbReference type="Gene3D" id="6.10.250.780">
    <property type="match status" value="1"/>
</dbReference>
<keyword evidence="7" id="KW-0342">GTP-binding</keyword>
<dbReference type="PROSITE" id="PS50125">
    <property type="entry name" value="GUANYLATE_CYCLASE_2"/>
    <property type="match status" value="1"/>
</dbReference>
<evidence type="ECO:0000256" key="6">
    <source>
        <dbReference type="ARBA" id="ARBA00022989"/>
    </source>
</evidence>
<dbReference type="FunFam" id="3.30.70.1230:FF:000004">
    <property type="entry name" value="Guanylate cyclase"/>
    <property type="match status" value="1"/>
</dbReference>
<dbReference type="InterPro" id="IPR029787">
    <property type="entry name" value="Nucleotide_cyclase"/>
</dbReference>
<evidence type="ECO:0000256" key="9">
    <source>
        <dbReference type="ARBA" id="ARBA00023170"/>
    </source>
</evidence>
<feature type="transmembrane region" description="Helical" evidence="15">
    <location>
        <begin position="166"/>
        <end position="188"/>
    </location>
</feature>
<feature type="compositionally biased region" description="Basic and acidic residues" evidence="14">
    <location>
        <begin position="106"/>
        <end position="119"/>
    </location>
</feature>
<proteinExistence type="inferred from homology"/>
<dbReference type="OrthoDB" id="6127067at2759"/>
<evidence type="ECO:0000256" key="11">
    <source>
        <dbReference type="ARBA" id="ARBA00023239"/>
    </source>
</evidence>
<sequence length="839" mass="94530">MLAEHVGVAMAENTTRPPMNGESPNPHDESHAAILEQTKPPSWVPTKWEHFQQQCERDRIEPQQQIWLQNSQQTTPQGQSHATPEWQQSESKRQISSWQPVLPGQEKWHPTMEKGEQPVRHHRPARTGRKDSTASTMSWLSTEKRANSGKCYIDPVSKRGKTVQMLTMLVMTFIPIAGMVAYGISYVVNAIAAENHLKIIERQVESVKATDELVHALQLERAATVYYLATNRSELWVLSKYYNETDAKLSNTVDWLKDLDIVSIKEYSTKQDFHRHLEYHRSHLEVNHTFIYRDMSFYTEAIRLMVDFLITFTQDAKHGTIWRPLVASKMIIRANENIGKVLAAGIDYFIKGALPLEDYTFFVSNVALARDNIATFQKYSESAKKLYEDIYTTTLLEKEVESYLDLVMANNITEACLRCAVSFDVNISEYLNILKHIKEAVKKEIINQVQTEMAKAKSDVAIGVITFCIMFTLSPVVVTMVHRLTSRLQGYAKDVSQKSVELKKAKNRSDELLYQMIPKTVAHALKNNLTVNAEYFNEVTVFFSDIVGFTSLSANSTPMQVVNFLNALYSFFDLKIQKYDVYKVETIGDAYMVASGVPARNGIYHAQEIALLALDLSEGTHTFQIPHLPEEKLLLRIGLHSGACAAGIVGSAMPRYCLFGDTVNTASRMESSGYPLKIHISIDCKNALDMIGGFITELRGITEIKGKGPMETYWLIGKVGGTRKRSGPHHLEEDYEGLTPYRVISPKSPVSGQKVHGVTAHPGKAVLESKIQPKENAGVKDLPGRVPERQENMPQGVGDKGQINVPMAEPSSRGYEQDYEALAFSQQSSNQRQMNVTHY</sequence>
<dbReference type="GO" id="GO:0005525">
    <property type="term" value="F:GTP binding"/>
    <property type="evidence" value="ECO:0007669"/>
    <property type="project" value="UniProtKB-KW"/>
</dbReference>
<feature type="region of interest" description="Disordered" evidence="14">
    <location>
        <begin position="71"/>
        <end position="140"/>
    </location>
</feature>
<dbReference type="GO" id="GO:0007168">
    <property type="term" value="P:receptor guanylyl cyclase signaling pathway"/>
    <property type="evidence" value="ECO:0007669"/>
    <property type="project" value="TreeGrafter"/>
</dbReference>
<accession>A0A8J1TV60</accession>
<dbReference type="InterPro" id="IPR011645">
    <property type="entry name" value="HNOB_dom_associated"/>
</dbReference>
<dbReference type="InterPro" id="IPR013587">
    <property type="entry name" value="Nitrate/nitrite_sensing"/>
</dbReference>
<evidence type="ECO:0000256" key="4">
    <source>
        <dbReference type="ARBA" id="ARBA00022729"/>
    </source>
</evidence>
<dbReference type="GO" id="GO:0004383">
    <property type="term" value="F:guanylate cyclase activity"/>
    <property type="evidence" value="ECO:0007669"/>
    <property type="project" value="UniProtKB-EC"/>
</dbReference>
<keyword evidence="6 15" id="KW-1133">Transmembrane helix</keyword>
<keyword evidence="5" id="KW-0547">Nucleotide-binding</keyword>
<dbReference type="PROSITE" id="PS00452">
    <property type="entry name" value="GUANYLATE_CYCLASE_1"/>
    <property type="match status" value="1"/>
</dbReference>
<dbReference type="Proteomes" id="UP000749559">
    <property type="component" value="Unassembled WGS sequence"/>
</dbReference>
<keyword evidence="11 13" id="KW-0456">Lyase</keyword>
<keyword evidence="3 15" id="KW-0812">Transmembrane</keyword>
<feature type="region of interest" description="Disordered" evidence="14">
    <location>
        <begin position="777"/>
        <end position="816"/>
    </location>
</feature>
<dbReference type="Gene3D" id="3.30.70.1230">
    <property type="entry name" value="Nucleotide cyclase"/>
    <property type="match status" value="1"/>
</dbReference>
<reference evidence="17" key="1">
    <citation type="submission" date="2022-03" db="EMBL/GenBank/DDBJ databases">
        <authorList>
            <person name="Martin C."/>
        </authorList>
    </citation>
    <scope>NUCLEOTIDE SEQUENCE</scope>
</reference>
<keyword evidence="8 15" id="KW-0472">Membrane</keyword>
<dbReference type="GO" id="GO:0005886">
    <property type="term" value="C:plasma membrane"/>
    <property type="evidence" value="ECO:0007669"/>
    <property type="project" value="TreeGrafter"/>
</dbReference>
<dbReference type="GO" id="GO:0001653">
    <property type="term" value="F:peptide receptor activity"/>
    <property type="evidence" value="ECO:0007669"/>
    <property type="project" value="TreeGrafter"/>
</dbReference>
<dbReference type="AlphaFoldDB" id="A0A8J1TV60"/>
<dbReference type="PANTHER" id="PTHR11920:SF499">
    <property type="entry name" value="GUANYLATE CYCLASE DOMAIN-CONTAINING PROTEIN"/>
    <property type="match status" value="1"/>
</dbReference>
<keyword evidence="12" id="KW-0141">cGMP biosynthesis</keyword>